<evidence type="ECO:0000259" key="8">
    <source>
        <dbReference type="PROSITE" id="PS50893"/>
    </source>
</evidence>
<evidence type="ECO:0000256" key="7">
    <source>
        <dbReference type="SAM" id="Phobius"/>
    </source>
</evidence>
<dbReference type="InterPro" id="IPR011527">
    <property type="entry name" value="ABC1_TM_dom"/>
</dbReference>
<evidence type="ECO:0000313" key="11">
    <source>
        <dbReference type="Proteomes" id="UP001156694"/>
    </source>
</evidence>
<protein>
    <submittedName>
        <fullName evidence="10">ABC transporter permease</fullName>
    </submittedName>
</protein>
<keyword evidence="3" id="KW-0547">Nucleotide-binding</keyword>
<comment type="subcellular location">
    <subcellularLocation>
        <location evidence="1">Cell membrane</location>
        <topology evidence="1">Multi-pass membrane protein</topology>
    </subcellularLocation>
</comment>
<dbReference type="SMART" id="SM00382">
    <property type="entry name" value="AAA"/>
    <property type="match status" value="1"/>
</dbReference>
<sequence length="617" mass="67006">MPQDFDPNRSASQAYGRLWRDWLRPYRATLFLTLMLMVIVALASAGYAKFIQMVIEGFETASNSVIWWGPLGIIVLTLSKGVSQYLQNVLQNQVMSRMQADIQTKMYASLVTMDLAHLLAESPSALSARFSADVELIRNASRQVFSAVTAILTVIATFGVMLSIDWAMTLGLILIFALAFGPVGIVGARVKAISATTQEEIAQMVSSVDEGLSGIRMVRAYRLEDRLKDSSKAVFENLYKLRVSLVKWQAILSPMMEILGGLAVGALFFLVALRMRSGAIDLAGFIGLLTALGVATNPARKLGGAYAIALQGQAALDRVFALFDTPNTIRDGSFEFASGDKAKGLVEFRDVDFTYPDGFQALHGINLRIEAGKTYAFVGRSGAGKSTVFNLLPRLFDATSGVIYLDGRPITEYTLPALRDQISVVSQDSVLLSGSVLENISFGREGASEVDCIKAAKSAAAHKFITKLPEGFNTHIEPAKIKFSGGERQRLSIARAILRDAPILLLDEPTSALDAESENQIRTALDVLSEGRTTLIIAHRLSTILDADQIVVMDQGAVVAQGSHDELLEQGGIYADLFNLQFDLSPESSAPKRKRSFSNGQGRWKSPLEGLVKFFGG</sequence>
<keyword evidence="2 7" id="KW-0812">Transmembrane</keyword>
<accession>A0ABQ5VR38</accession>
<keyword evidence="5 7" id="KW-1133">Transmembrane helix</keyword>
<dbReference type="InterPro" id="IPR027417">
    <property type="entry name" value="P-loop_NTPase"/>
</dbReference>
<keyword evidence="6 7" id="KW-0472">Membrane</keyword>
<dbReference type="Proteomes" id="UP001156694">
    <property type="component" value="Unassembled WGS sequence"/>
</dbReference>
<dbReference type="RefSeq" id="WP_284375230.1">
    <property type="nucleotide sequence ID" value="NZ_BSNN01000002.1"/>
</dbReference>
<dbReference type="PANTHER" id="PTHR43394">
    <property type="entry name" value="ATP-DEPENDENT PERMEASE MDL1, MITOCHONDRIAL"/>
    <property type="match status" value="1"/>
</dbReference>
<gene>
    <name evidence="10" type="ORF">GCM10007939_01650</name>
</gene>
<dbReference type="InterPro" id="IPR036640">
    <property type="entry name" value="ABC1_TM_sf"/>
</dbReference>
<comment type="caution">
    <text evidence="10">The sequence shown here is derived from an EMBL/GenBank/DDBJ whole genome shotgun (WGS) entry which is preliminary data.</text>
</comment>
<feature type="transmembrane region" description="Helical" evidence="7">
    <location>
        <begin position="250"/>
        <end position="273"/>
    </location>
</feature>
<feature type="transmembrane region" description="Helical" evidence="7">
    <location>
        <begin position="144"/>
        <end position="164"/>
    </location>
</feature>
<evidence type="ECO:0000256" key="2">
    <source>
        <dbReference type="ARBA" id="ARBA00022692"/>
    </source>
</evidence>
<organism evidence="10 11">
    <name type="scientific">Amylibacter marinus</name>
    <dbReference type="NCBI Taxonomy" id="1475483"/>
    <lineage>
        <taxon>Bacteria</taxon>
        <taxon>Pseudomonadati</taxon>
        <taxon>Pseudomonadota</taxon>
        <taxon>Alphaproteobacteria</taxon>
        <taxon>Rhodobacterales</taxon>
        <taxon>Paracoccaceae</taxon>
        <taxon>Amylibacter</taxon>
    </lineage>
</organism>
<dbReference type="Gene3D" id="3.40.50.300">
    <property type="entry name" value="P-loop containing nucleotide triphosphate hydrolases"/>
    <property type="match status" value="1"/>
</dbReference>
<evidence type="ECO:0000256" key="5">
    <source>
        <dbReference type="ARBA" id="ARBA00022989"/>
    </source>
</evidence>
<dbReference type="SUPFAM" id="SSF90123">
    <property type="entry name" value="ABC transporter transmembrane region"/>
    <property type="match status" value="1"/>
</dbReference>
<dbReference type="Pfam" id="PF00005">
    <property type="entry name" value="ABC_tran"/>
    <property type="match status" value="1"/>
</dbReference>
<evidence type="ECO:0000256" key="3">
    <source>
        <dbReference type="ARBA" id="ARBA00022741"/>
    </source>
</evidence>
<dbReference type="InterPro" id="IPR017871">
    <property type="entry name" value="ABC_transporter-like_CS"/>
</dbReference>
<dbReference type="InterPro" id="IPR003439">
    <property type="entry name" value="ABC_transporter-like_ATP-bd"/>
</dbReference>
<evidence type="ECO:0000313" key="10">
    <source>
        <dbReference type="EMBL" id="GLQ33882.1"/>
    </source>
</evidence>
<dbReference type="SUPFAM" id="SSF52540">
    <property type="entry name" value="P-loop containing nucleoside triphosphate hydrolases"/>
    <property type="match status" value="1"/>
</dbReference>
<dbReference type="PANTHER" id="PTHR43394:SF1">
    <property type="entry name" value="ATP-BINDING CASSETTE SUB-FAMILY B MEMBER 10, MITOCHONDRIAL"/>
    <property type="match status" value="1"/>
</dbReference>
<dbReference type="CDD" id="cd18552">
    <property type="entry name" value="ABC_6TM_MsbA_like"/>
    <property type="match status" value="1"/>
</dbReference>
<dbReference type="PROSITE" id="PS00211">
    <property type="entry name" value="ABC_TRANSPORTER_1"/>
    <property type="match status" value="1"/>
</dbReference>
<dbReference type="PROSITE" id="PS50929">
    <property type="entry name" value="ABC_TM1F"/>
    <property type="match status" value="1"/>
</dbReference>
<feature type="transmembrane region" description="Helical" evidence="7">
    <location>
        <begin position="170"/>
        <end position="188"/>
    </location>
</feature>
<dbReference type="Pfam" id="PF00664">
    <property type="entry name" value="ABC_membrane"/>
    <property type="match status" value="1"/>
</dbReference>
<dbReference type="InterPro" id="IPR003593">
    <property type="entry name" value="AAA+_ATPase"/>
</dbReference>
<evidence type="ECO:0000256" key="6">
    <source>
        <dbReference type="ARBA" id="ARBA00023136"/>
    </source>
</evidence>
<feature type="transmembrane region" description="Helical" evidence="7">
    <location>
        <begin position="28"/>
        <end position="48"/>
    </location>
</feature>
<dbReference type="PROSITE" id="PS50893">
    <property type="entry name" value="ABC_TRANSPORTER_2"/>
    <property type="match status" value="1"/>
</dbReference>
<dbReference type="InterPro" id="IPR039421">
    <property type="entry name" value="Type_1_exporter"/>
</dbReference>
<evidence type="ECO:0000256" key="1">
    <source>
        <dbReference type="ARBA" id="ARBA00004651"/>
    </source>
</evidence>
<proteinExistence type="predicted"/>
<keyword evidence="4" id="KW-0067">ATP-binding</keyword>
<dbReference type="Gene3D" id="1.20.1560.10">
    <property type="entry name" value="ABC transporter type 1, transmembrane domain"/>
    <property type="match status" value="1"/>
</dbReference>
<evidence type="ECO:0000259" key="9">
    <source>
        <dbReference type="PROSITE" id="PS50929"/>
    </source>
</evidence>
<name>A0ABQ5VR38_9RHOB</name>
<dbReference type="EMBL" id="BSNN01000002">
    <property type="protein sequence ID" value="GLQ33882.1"/>
    <property type="molecule type" value="Genomic_DNA"/>
</dbReference>
<feature type="domain" description="ABC transmembrane type-1" evidence="9">
    <location>
        <begin position="31"/>
        <end position="311"/>
    </location>
</feature>
<feature type="domain" description="ABC transporter" evidence="8">
    <location>
        <begin position="346"/>
        <end position="580"/>
    </location>
</feature>
<reference evidence="11" key="1">
    <citation type="journal article" date="2019" name="Int. J. Syst. Evol. Microbiol.">
        <title>The Global Catalogue of Microorganisms (GCM) 10K type strain sequencing project: providing services to taxonomists for standard genome sequencing and annotation.</title>
        <authorList>
            <consortium name="The Broad Institute Genomics Platform"/>
            <consortium name="The Broad Institute Genome Sequencing Center for Infectious Disease"/>
            <person name="Wu L."/>
            <person name="Ma J."/>
        </authorList>
    </citation>
    <scope>NUCLEOTIDE SEQUENCE [LARGE SCALE GENOMIC DNA]</scope>
    <source>
        <strain evidence="11">NBRC 110140</strain>
    </source>
</reference>
<evidence type="ECO:0000256" key="4">
    <source>
        <dbReference type="ARBA" id="ARBA00022840"/>
    </source>
</evidence>
<keyword evidence="11" id="KW-1185">Reference proteome</keyword>